<dbReference type="Proteomes" id="UP001203058">
    <property type="component" value="Unassembled WGS sequence"/>
</dbReference>
<comment type="caution">
    <text evidence="2">The sequence shown here is derived from an EMBL/GenBank/DDBJ whole genome shotgun (WGS) entry which is preliminary data.</text>
</comment>
<dbReference type="PANTHER" id="PTHR11614">
    <property type="entry name" value="PHOSPHOLIPASE-RELATED"/>
    <property type="match status" value="1"/>
</dbReference>
<reference evidence="2 3" key="1">
    <citation type="submission" date="2022-03" db="EMBL/GenBank/DDBJ databases">
        <authorList>
            <person name="Jo J.-H."/>
            <person name="Im W.-T."/>
        </authorList>
    </citation>
    <scope>NUCLEOTIDE SEQUENCE [LARGE SCALE GENOMIC DNA]</scope>
    <source>
        <strain evidence="2 3">SM33</strain>
    </source>
</reference>
<sequence length="296" mass="32560">MSDAATNPATEQWLDGTGGRIFTRHWEPAGTPKANLVICHGVNSHGGQYARAGEIFADRGFAVTALDLRGRGRSDGERFYTESVDDYVSDLSLAVELGRSKHPDLPLYLLGHSAGGVTSVAYTLDYQDRIDGLICESFAFRVYAPDFALKVLEGASHIAPHVHVLKLKMADFSRDPDWVAQLEADPLTLDEVQPVQTVAALARAGERFEREFGRITLPVLILHGTADKATRPDGSKQFFDEANSADKTLKLYEGYYHDLLNDLGREQVFDDITAWIDARLPAKADVAMRMPEVPAA</sequence>
<gene>
    <name evidence="2" type="ORF">LZ016_12760</name>
</gene>
<dbReference type="InterPro" id="IPR022742">
    <property type="entry name" value="Hydrolase_4"/>
</dbReference>
<dbReference type="EMBL" id="JAKZHW010000002">
    <property type="protein sequence ID" value="MCH8616964.1"/>
    <property type="molecule type" value="Genomic_DNA"/>
</dbReference>
<evidence type="ECO:0000259" key="1">
    <source>
        <dbReference type="Pfam" id="PF12146"/>
    </source>
</evidence>
<dbReference type="RefSeq" id="WP_241447842.1">
    <property type="nucleotide sequence ID" value="NZ_JAKZHW010000002.1"/>
</dbReference>
<dbReference type="PRINTS" id="PR00111">
    <property type="entry name" value="ABHYDROLASE"/>
</dbReference>
<dbReference type="InterPro" id="IPR051044">
    <property type="entry name" value="MAG_DAG_Lipase"/>
</dbReference>
<dbReference type="Pfam" id="PF12146">
    <property type="entry name" value="Hydrolase_4"/>
    <property type="match status" value="1"/>
</dbReference>
<accession>A0ABS9VPQ5</accession>
<feature type="domain" description="Serine aminopeptidase S33" evidence="1">
    <location>
        <begin position="31"/>
        <end position="263"/>
    </location>
</feature>
<dbReference type="InterPro" id="IPR000073">
    <property type="entry name" value="AB_hydrolase_1"/>
</dbReference>
<protein>
    <submittedName>
        <fullName evidence="2">Lysophospholipase</fullName>
    </submittedName>
</protein>
<evidence type="ECO:0000313" key="3">
    <source>
        <dbReference type="Proteomes" id="UP001203058"/>
    </source>
</evidence>
<dbReference type="InterPro" id="IPR029058">
    <property type="entry name" value="AB_hydrolase_fold"/>
</dbReference>
<dbReference type="Gene3D" id="3.40.50.1820">
    <property type="entry name" value="alpha/beta hydrolase"/>
    <property type="match status" value="1"/>
</dbReference>
<proteinExistence type="predicted"/>
<name>A0ABS9VPQ5_9SPHN</name>
<organism evidence="2 3">
    <name type="scientific">Sphingomonas telluris</name>
    <dbReference type="NCBI Taxonomy" id="2907998"/>
    <lineage>
        <taxon>Bacteria</taxon>
        <taxon>Pseudomonadati</taxon>
        <taxon>Pseudomonadota</taxon>
        <taxon>Alphaproteobacteria</taxon>
        <taxon>Sphingomonadales</taxon>
        <taxon>Sphingomonadaceae</taxon>
        <taxon>Sphingomonas</taxon>
    </lineage>
</organism>
<evidence type="ECO:0000313" key="2">
    <source>
        <dbReference type="EMBL" id="MCH8616964.1"/>
    </source>
</evidence>
<keyword evidence="3" id="KW-1185">Reference proteome</keyword>
<dbReference type="SUPFAM" id="SSF53474">
    <property type="entry name" value="alpha/beta-Hydrolases"/>
    <property type="match status" value="1"/>
</dbReference>